<keyword evidence="3" id="KW-1185">Reference proteome</keyword>
<evidence type="ECO:0000256" key="1">
    <source>
        <dbReference type="SAM" id="Phobius"/>
    </source>
</evidence>
<dbReference type="RefSeq" id="WP_076835864.1">
    <property type="nucleotide sequence ID" value="NZ_CP019434.1"/>
</dbReference>
<dbReference type="EMBL" id="CP019434">
    <property type="protein sequence ID" value="APZ42330.1"/>
    <property type="molecule type" value="Genomic_DNA"/>
</dbReference>
<gene>
    <name evidence="2" type="ORF">BW247_03855</name>
</gene>
<proteinExistence type="predicted"/>
<dbReference type="InterPro" id="IPR008407">
    <property type="entry name" value="Brnchd-chn_aa_trnsp_AzlD"/>
</dbReference>
<dbReference type="AlphaFoldDB" id="A0A1P8UES9"/>
<organism evidence="2 3">
    <name type="scientific">Acidihalobacter ferrooxydans</name>
    <dbReference type="NCBI Taxonomy" id="1765967"/>
    <lineage>
        <taxon>Bacteria</taxon>
        <taxon>Pseudomonadati</taxon>
        <taxon>Pseudomonadota</taxon>
        <taxon>Gammaproteobacteria</taxon>
        <taxon>Chromatiales</taxon>
        <taxon>Ectothiorhodospiraceae</taxon>
        <taxon>Acidihalobacter</taxon>
    </lineage>
</organism>
<dbReference type="STRING" id="1765967.BW247_03855"/>
<feature type="transmembrane region" description="Helical" evidence="1">
    <location>
        <begin position="45"/>
        <end position="63"/>
    </location>
</feature>
<protein>
    <submittedName>
        <fullName evidence="2">Branched-chain amino acid ABC transporter permease</fullName>
    </submittedName>
</protein>
<accession>A0A1P8UES9</accession>
<evidence type="ECO:0000313" key="2">
    <source>
        <dbReference type="EMBL" id="APZ42330.1"/>
    </source>
</evidence>
<keyword evidence="1" id="KW-0812">Transmembrane</keyword>
<feature type="transmembrane region" description="Helical" evidence="1">
    <location>
        <begin position="12"/>
        <end position="33"/>
    </location>
</feature>
<keyword evidence="1" id="KW-1133">Transmembrane helix</keyword>
<dbReference type="Proteomes" id="UP000243807">
    <property type="component" value="Chromosome"/>
</dbReference>
<keyword evidence="1" id="KW-0472">Membrane</keyword>
<dbReference type="KEGG" id="afy:BW247_03855"/>
<sequence>MTRAPVSGWGFWLLILLIGLGTFALRLSFIHLWGRIQFPQIVHRALRFIPAAVLAALVLPALLRPEGSIDFSVHNLRLIAGVLAAVIALLTRNVLFTIAAGMATLWITQMIH</sequence>
<dbReference type="Pfam" id="PF05437">
    <property type="entry name" value="AzlD"/>
    <property type="match status" value="1"/>
</dbReference>
<evidence type="ECO:0000313" key="3">
    <source>
        <dbReference type="Proteomes" id="UP000243807"/>
    </source>
</evidence>
<name>A0A1P8UES9_9GAMM</name>
<feature type="transmembrane region" description="Helical" evidence="1">
    <location>
        <begin position="78"/>
        <end position="107"/>
    </location>
</feature>
<reference evidence="2 3" key="1">
    <citation type="submission" date="2017-01" db="EMBL/GenBank/DDBJ databases">
        <title>Draft sequence of Acidihalobacter ferrooxidans strain DSM 14175 (strain V8).</title>
        <authorList>
            <person name="Khaleque H.N."/>
            <person name="Ramsay J.P."/>
            <person name="Murphy R.J.T."/>
            <person name="Kaksonen A.H."/>
            <person name="Boxall N.J."/>
            <person name="Watkin E.L.J."/>
        </authorList>
    </citation>
    <scope>NUCLEOTIDE SEQUENCE [LARGE SCALE GENOMIC DNA]</scope>
    <source>
        <strain evidence="2 3">V8</strain>
    </source>
</reference>